<evidence type="ECO:0000313" key="2">
    <source>
        <dbReference type="EMBL" id="KAL1140997.1"/>
    </source>
</evidence>
<accession>A0ABD0Z8W8</accession>
<proteinExistence type="predicted"/>
<evidence type="ECO:0000256" key="1">
    <source>
        <dbReference type="SAM" id="MobiDB-lite"/>
    </source>
</evidence>
<gene>
    <name evidence="2" type="ORF">AAG570_000923</name>
</gene>
<feature type="compositionally biased region" description="Polar residues" evidence="1">
    <location>
        <begin position="9"/>
        <end position="25"/>
    </location>
</feature>
<feature type="compositionally biased region" description="Basic and acidic residues" evidence="1">
    <location>
        <begin position="183"/>
        <end position="197"/>
    </location>
</feature>
<comment type="caution">
    <text evidence="2">The sequence shown here is derived from an EMBL/GenBank/DDBJ whole genome shotgun (WGS) entry which is preliminary data.</text>
</comment>
<feature type="region of interest" description="Disordered" evidence="1">
    <location>
        <begin position="170"/>
        <end position="197"/>
    </location>
</feature>
<protein>
    <submittedName>
        <fullName evidence="2">Uncharacterized protein</fullName>
    </submittedName>
</protein>
<keyword evidence="3" id="KW-1185">Reference proteome</keyword>
<name>A0ABD0Z8W8_9HEMI</name>
<organism evidence="2 3">
    <name type="scientific">Ranatra chinensis</name>
    <dbReference type="NCBI Taxonomy" id="642074"/>
    <lineage>
        <taxon>Eukaryota</taxon>
        <taxon>Metazoa</taxon>
        <taxon>Ecdysozoa</taxon>
        <taxon>Arthropoda</taxon>
        <taxon>Hexapoda</taxon>
        <taxon>Insecta</taxon>
        <taxon>Pterygota</taxon>
        <taxon>Neoptera</taxon>
        <taxon>Paraneoptera</taxon>
        <taxon>Hemiptera</taxon>
        <taxon>Heteroptera</taxon>
        <taxon>Panheteroptera</taxon>
        <taxon>Nepomorpha</taxon>
        <taxon>Nepidae</taxon>
        <taxon>Ranatrinae</taxon>
        <taxon>Ranatra</taxon>
    </lineage>
</organism>
<dbReference type="AlphaFoldDB" id="A0ABD0Z8W8"/>
<sequence length="256" mass="28611">MASKRRNMFQKNKTQETTENGTTKYRSIQFNEHEGRRICERNTILAMRRVVDHGSRLTPTIVIVKCQHSKRGTQSLLRPLAPPTADACHVSMFKSGLGRSKKVPLTLIGEDYGICLLGQKRDNACRFHGHHGEILKEVYEIITFGVRVSDKVPCAVEDFKLWGSTEKIKQSQAPARELNSRGGKKDVEKGPAGEKIRSSPKKLKRIARFGLIAGPARRFYGQLSAGPTAGADELCGQQRAPIYRRRHNGLPPPLLC</sequence>
<reference evidence="2 3" key="1">
    <citation type="submission" date="2024-07" db="EMBL/GenBank/DDBJ databases">
        <title>Chromosome-level genome assembly of the water stick insect Ranatra chinensis (Heteroptera: Nepidae).</title>
        <authorList>
            <person name="Liu X."/>
        </authorList>
    </citation>
    <scope>NUCLEOTIDE SEQUENCE [LARGE SCALE GENOMIC DNA]</scope>
    <source>
        <strain evidence="2">Cailab_2021Rc</strain>
        <tissue evidence="2">Muscle</tissue>
    </source>
</reference>
<dbReference type="Proteomes" id="UP001558652">
    <property type="component" value="Unassembled WGS sequence"/>
</dbReference>
<evidence type="ECO:0000313" key="3">
    <source>
        <dbReference type="Proteomes" id="UP001558652"/>
    </source>
</evidence>
<dbReference type="EMBL" id="JBFDAA010000001">
    <property type="protein sequence ID" value="KAL1140997.1"/>
    <property type="molecule type" value="Genomic_DNA"/>
</dbReference>
<feature type="region of interest" description="Disordered" evidence="1">
    <location>
        <begin position="1"/>
        <end position="25"/>
    </location>
</feature>